<evidence type="ECO:0000313" key="3">
    <source>
        <dbReference type="Proteomes" id="UP000605846"/>
    </source>
</evidence>
<evidence type="ECO:0000256" key="1">
    <source>
        <dbReference type="SAM" id="MobiDB-lite"/>
    </source>
</evidence>
<accession>A0A8H7ENK2</accession>
<evidence type="ECO:0000313" key="2">
    <source>
        <dbReference type="EMBL" id="KAF7724606.1"/>
    </source>
</evidence>
<feature type="region of interest" description="Disordered" evidence="1">
    <location>
        <begin position="147"/>
        <end position="190"/>
    </location>
</feature>
<comment type="caution">
    <text evidence="2">The sequence shown here is derived from an EMBL/GenBank/DDBJ whole genome shotgun (WGS) entry which is preliminary data.</text>
</comment>
<keyword evidence="3" id="KW-1185">Reference proteome</keyword>
<dbReference type="AlphaFoldDB" id="A0A8H7ENK2"/>
<dbReference type="Proteomes" id="UP000605846">
    <property type="component" value="Unassembled WGS sequence"/>
</dbReference>
<sequence>MAVERRNVLQPKDKDGVNKQLVKDLIRRTAAKAGKEITTVTAKPLLYSVVASMKEAMEADVPNSSFVPWCLVPASIRGMGYDLLKEKLVPESIPLNACVRFWGARLMIAKHWNNKFDKERPADGNYAVNCSDMLHEAAIDLDDYDLSSLGSPPVNPAAPEETSESEEAPCLPAAGKRRINRSGRSQRTKN</sequence>
<dbReference type="EMBL" id="JABAYA010000115">
    <property type="protein sequence ID" value="KAF7724606.1"/>
    <property type="molecule type" value="Genomic_DNA"/>
</dbReference>
<protein>
    <submittedName>
        <fullName evidence="2">Uncharacterized protein</fullName>
    </submittedName>
</protein>
<organism evidence="2 3">
    <name type="scientific">Apophysomyces ossiformis</name>
    <dbReference type="NCBI Taxonomy" id="679940"/>
    <lineage>
        <taxon>Eukaryota</taxon>
        <taxon>Fungi</taxon>
        <taxon>Fungi incertae sedis</taxon>
        <taxon>Mucoromycota</taxon>
        <taxon>Mucoromycotina</taxon>
        <taxon>Mucoromycetes</taxon>
        <taxon>Mucorales</taxon>
        <taxon>Mucorineae</taxon>
        <taxon>Mucoraceae</taxon>
        <taxon>Apophysomyces</taxon>
    </lineage>
</organism>
<feature type="compositionally biased region" description="Basic residues" evidence="1">
    <location>
        <begin position="175"/>
        <end position="190"/>
    </location>
</feature>
<reference evidence="2" key="1">
    <citation type="submission" date="2020-01" db="EMBL/GenBank/DDBJ databases">
        <title>Genome Sequencing of Three Apophysomyces-Like Fungal Strains Confirms a Novel Fungal Genus in the Mucoromycota with divergent Burkholderia-like Endosymbiotic Bacteria.</title>
        <authorList>
            <person name="Stajich J.E."/>
            <person name="Macias A.M."/>
            <person name="Carter-House D."/>
            <person name="Lovett B."/>
            <person name="Kasson L.R."/>
            <person name="Berry K."/>
            <person name="Grigoriev I."/>
            <person name="Chang Y."/>
            <person name="Spatafora J."/>
            <person name="Kasson M.T."/>
        </authorList>
    </citation>
    <scope>NUCLEOTIDE SEQUENCE</scope>
    <source>
        <strain evidence="2">NRRL A-21654</strain>
    </source>
</reference>
<proteinExistence type="predicted"/>
<name>A0A8H7ENK2_9FUNG</name>
<gene>
    <name evidence="2" type="ORF">EC973_000850</name>
</gene>